<keyword evidence="1" id="KW-0472">Membrane</keyword>
<protein>
    <recommendedName>
        <fullName evidence="4">DUF420 domain-containing protein</fullName>
    </recommendedName>
</protein>
<reference evidence="3" key="1">
    <citation type="journal article" date="2019" name="Int. J. Syst. Evol. Microbiol.">
        <title>The Global Catalogue of Microorganisms (GCM) 10K type strain sequencing project: providing services to taxonomists for standard genome sequencing and annotation.</title>
        <authorList>
            <consortium name="The Broad Institute Genomics Platform"/>
            <consortium name="The Broad Institute Genome Sequencing Center for Infectious Disease"/>
            <person name="Wu L."/>
            <person name="Ma J."/>
        </authorList>
    </citation>
    <scope>NUCLEOTIDE SEQUENCE [LARGE SCALE GENOMIC DNA]</scope>
    <source>
        <strain evidence="3">CGMCC 1.6375</strain>
    </source>
</reference>
<feature type="transmembrane region" description="Helical" evidence="1">
    <location>
        <begin position="119"/>
        <end position="141"/>
    </location>
</feature>
<dbReference type="Pfam" id="PF04238">
    <property type="entry name" value="DUF420"/>
    <property type="match status" value="1"/>
</dbReference>
<dbReference type="PANTHER" id="PTHR37692:SF1">
    <property type="entry name" value="DUF420 DOMAIN-CONTAINING PROTEIN"/>
    <property type="match status" value="1"/>
</dbReference>
<gene>
    <name evidence="2" type="ORF">GCM10010967_52110</name>
</gene>
<accession>A0ABQ2IJA9</accession>
<feature type="transmembrane region" description="Helical" evidence="1">
    <location>
        <begin position="17"/>
        <end position="35"/>
    </location>
</feature>
<dbReference type="PANTHER" id="PTHR37692">
    <property type="entry name" value="HYPOTHETICAL MEMBRANE SPANNING PROTEIN"/>
    <property type="match status" value="1"/>
</dbReference>
<feature type="transmembrane region" description="Helical" evidence="1">
    <location>
        <begin position="81"/>
        <end position="99"/>
    </location>
</feature>
<evidence type="ECO:0000313" key="3">
    <source>
        <dbReference type="Proteomes" id="UP000632339"/>
    </source>
</evidence>
<feature type="transmembrane region" description="Helical" evidence="1">
    <location>
        <begin position="161"/>
        <end position="180"/>
    </location>
</feature>
<evidence type="ECO:0000256" key="1">
    <source>
        <dbReference type="SAM" id="Phobius"/>
    </source>
</evidence>
<organism evidence="2 3">
    <name type="scientific">Dyadobacter beijingensis</name>
    <dbReference type="NCBI Taxonomy" id="365489"/>
    <lineage>
        <taxon>Bacteria</taxon>
        <taxon>Pseudomonadati</taxon>
        <taxon>Bacteroidota</taxon>
        <taxon>Cytophagia</taxon>
        <taxon>Cytophagales</taxon>
        <taxon>Spirosomataceae</taxon>
        <taxon>Dyadobacter</taxon>
    </lineage>
</organism>
<dbReference type="InterPro" id="IPR007352">
    <property type="entry name" value="DUF420"/>
</dbReference>
<comment type="caution">
    <text evidence="2">The sequence shown here is derived from an EMBL/GenBank/DDBJ whole genome shotgun (WGS) entry which is preliminary data.</text>
</comment>
<dbReference type="EMBL" id="BMLI01000003">
    <property type="protein sequence ID" value="GGN09797.1"/>
    <property type="molecule type" value="Genomic_DNA"/>
</dbReference>
<sequence>MSMATLVIEKKPKYERIINVLAIAIPVVVALLLGIRQKIDLGEWTKVLPHVIGVINTLTSMLLIMGFYFIKQKNIAAHRQIMTGAFLLGAVFLVCYVLYHISNEATPFGGTGFIRPVYYFLLISHIVLSIGVVWFVLRAVYFGYTNQIAQHRKAVKWAMPIWLYVSVTGVIVYLMISPYYV</sequence>
<feature type="transmembrane region" description="Helical" evidence="1">
    <location>
        <begin position="47"/>
        <end position="69"/>
    </location>
</feature>
<keyword evidence="3" id="KW-1185">Reference proteome</keyword>
<dbReference type="Proteomes" id="UP000632339">
    <property type="component" value="Unassembled WGS sequence"/>
</dbReference>
<evidence type="ECO:0000313" key="2">
    <source>
        <dbReference type="EMBL" id="GGN09797.1"/>
    </source>
</evidence>
<name>A0ABQ2IJA9_9BACT</name>
<keyword evidence="1" id="KW-1133">Transmembrane helix</keyword>
<keyword evidence="1" id="KW-0812">Transmembrane</keyword>
<proteinExistence type="predicted"/>
<evidence type="ECO:0008006" key="4">
    <source>
        <dbReference type="Google" id="ProtNLM"/>
    </source>
</evidence>